<protein>
    <submittedName>
        <fullName evidence="1">1-acyl-sn-glycerol-3-phosphate acyltransferase</fullName>
    </submittedName>
</protein>
<name>A0A1M7T3P1_9FIRM</name>
<proteinExistence type="predicted"/>
<dbReference type="RefSeq" id="WP_072705508.1">
    <property type="nucleotide sequence ID" value="NZ_FRDH01000015.1"/>
</dbReference>
<keyword evidence="1" id="KW-0808">Transferase</keyword>
<reference evidence="1 2" key="1">
    <citation type="submission" date="2016-12" db="EMBL/GenBank/DDBJ databases">
        <authorList>
            <person name="Song W.-J."/>
            <person name="Kurnit D.M."/>
        </authorList>
    </citation>
    <scope>NUCLEOTIDE SEQUENCE [LARGE SCALE GENOMIC DNA]</scope>
    <source>
        <strain evidence="1 2">DSM 14810</strain>
    </source>
</reference>
<keyword evidence="1" id="KW-0012">Acyltransferase</keyword>
<dbReference type="EMBL" id="FRDH01000015">
    <property type="protein sequence ID" value="SHN65331.1"/>
    <property type="molecule type" value="Genomic_DNA"/>
</dbReference>
<organism evidence="1 2">
    <name type="scientific">Butyrivibrio hungatei DSM 14810</name>
    <dbReference type="NCBI Taxonomy" id="1121132"/>
    <lineage>
        <taxon>Bacteria</taxon>
        <taxon>Bacillati</taxon>
        <taxon>Bacillota</taxon>
        <taxon>Clostridia</taxon>
        <taxon>Lachnospirales</taxon>
        <taxon>Lachnospiraceae</taxon>
        <taxon>Butyrivibrio</taxon>
    </lineage>
</organism>
<dbReference type="SUPFAM" id="SSF69593">
    <property type="entry name" value="Glycerol-3-phosphate (1)-acyltransferase"/>
    <property type="match status" value="1"/>
</dbReference>
<dbReference type="Proteomes" id="UP000184097">
    <property type="component" value="Unassembled WGS sequence"/>
</dbReference>
<evidence type="ECO:0000313" key="1">
    <source>
        <dbReference type="EMBL" id="SHN65331.1"/>
    </source>
</evidence>
<gene>
    <name evidence="1" type="ORF">SAMN02745247_02934</name>
</gene>
<sequence length="245" mass="28781">MKHPVFRLIKKIAYIVFPKYKVIGMENIPDGPAVVIGNHSQAHGPVSVELYFPGEHYTWCIAEMMEKDKVAEYAYRDFWSKKPVIIRPFFKLVAHLIPSLSEIVFTNADTLPVYKDKRVFKTFQLSVEKLEQSAKIVIFPEEYTEYNNIVHRFQRGFAYLGKYYYRQEGQDIPFVPMYVCPARGELVFGEPIYYDHTKKSEEEAERICGYLQDAISEIAYSLPRHRVVPYPNVSKKKYPYNERLL</sequence>
<dbReference type="GO" id="GO:0016746">
    <property type="term" value="F:acyltransferase activity"/>
    <property type="evidence" value="ECO:0007669"/>
    <property type="project" value="UniProtKB-KW"/>
</dbReference>
<dbReference type="AlphaFoldDB" id="A0A1M7T3P1"/>
<evidence type="ECO:0000313" key="2">
    <source>
        <dbReference type="Proteomes" id="UP000184097"/>
    </source>
</evidence>
<accession>A0A1M7T3P1</accession>